<evidence type="ECO:0000313" key="12">
    <source>
        <dbReference type="EMBL" id="NMM47542.1"/>
    </source>
</evidence>
<keyword evidence="13" id="KW-1185">Reference proteome</keyword>
<dbReference type="EMBL" id="JABBNU010000002">
    <property type="protein sequence ID" value="NMM47542.1"/>
    <property type="molecule type" value="Genomic_DNA"/>
</dbReference>
<dbReference type="GO" id="GO:0036424">
    <property type="term" value="F:L-phosphoserine phosphatase activity"/>
    <property type="evidence" value="ECO:0007669"/>
    <property type="project" value="TreeGrafter"/>
</dbReference>
<name>A0A848J2Z2_9BACT</name>
<keyword evidence="8" id="KW-0718">Serine biosynthesis</keyword>
<evidence type="ECO:0000256" key="1">
    <source>
        <dbReference type="ARBA" id="ARBA00001946"/>
    </source>
</evidence>
<dbReference type="InterPro" id="IPR036412">
    <property type="entry name" value="HAD-like_sf"/>
</dbReference>
<feature type="signal peptide" evidence="11">
    <location>
        <begin position="1"/>
        <end position="20"/>
    </location>
</feature>
<dbReference type="RefSeq" id="WP_169678164.1">
    <property type="nucleotide sequence ID" value="NZ_JABBNU010000002.1"/>
</dbReference>
<keyword evidence="5" id="KW-0479">Metal-binding</keyword>
<dbReference type="EC" id="3.1.3.3" evidence="3"/>
<comment type="caution">
    <text evidence="12">The sequence shown here is derived from an EMBL/GenBank/DDBJ whole genome shotgun (WGS) entry which is preliminary data.</text>
</comment>
<dbReference type="SUPFAM" id="SSF56784">
    <property type="entry name" value="HAD-like"/>
    <property type="match status" value="1"/>
</dbReference>
<dbReference type="PANTHER" id="PTHR43344:SF2">
    <property type="entry name" value="PHOSPHOSERINE PHOSPHATASE"/>
    <property type="match status" value="1"/>
</dbReference>
<keyword evidence="4" id="KW-0028">Amino-acid biosynthesis</keyword>
<evidence type="ECO:0000256" key="2">
    <source>
        <dbReference type="ARBA" id="ARBA00005135"/>
    </source>
</evidence>
<dbReference type="Gene3D" id="3.40.50.1000">
    <property type="entry name" value="HAD superfamily/HAD-like"/>
    <property type="match status" value="1"/>
</dbReference>
<proteinExistence type="predicted"/>
<dbReference type="InterPro" id="IPR050582">
    <property type="entry name" value="HAD-like_SerB"/>
</dbReference>
<sequence>MRLKASLLILLILFSNCQNSNDEQPKKESEVITTDVIADPLPSWNEGNTKQSIIDFVEAITNETSKNFVKPADRIATFDNDGTLWSEKPFYFQVFFAIDRYKKLSNNHPEWQKDALFTKLNSDNPEVLSSITMHELMELVMKSHAGVTTVEFEKAVIDWINKSAHPKSGKHFNEMTFQPMIELVEYLQKNQFKVYIVSGGGVEFMRPWVEKAYSIPKEQIIGSTIKSEFSIVNGDPIIKKLPEIDFIDDKEGKPLAINRIIGKKPIFTAGNSDGDLQMAQWTASNNNHFILFVHHTDDEREWAYDRESSVGQFNNALDIAMDKGWTIVDMKNDWNKIHPFDD</sequence>
<evidence type="ECO:0000256" key="7">
    <source>
        <dbReference type="ARBA" id="ARBA00022842"/>
    </source>
</evidence>
<dbReference type="InterPro" id="IPR023214">
    <property type="entry name" value="HAD_sf"/>
</dbReference>
<comment type="catalytic activity">
    <reaction evidence="10">
        <text>O-phospho-D-serine + H2O = D-serine + phosphate</text>
        <dbReference type="Rhea" id="RHEA:24873"/>
        <dbReference type="ChEBI" id="CHEBI:15377"/>
        <dbReference type="ChEBI" id="CHEBI:35247"/>
        <dbReference type="ChEBI" id="CHEBI:43474"/>
        <dbReference type="ChEBI" id="CHEBI:58680"/>
        <dbReference type="EC" id="3.1.3.3"/>
    </reaction>
</comment>
<dbReference type="GO" id="GO:0005737">
    <property type="term" value="C:cytoplasm"/>
    <property type="evidence" value="ECO:0007669"/>
    <property type="project" value="TreeGrafter"/>
</dbReference>
<dbReference type="Proteomes" id="UP000559010">
    <property type="component" value="Unassembled WGS sequence"/>
</dbReference>
<evidence type="ECO:0000256" key="3">
    <source>
        <dbReference type="ARBA" id="ARBA00012640"/>
    </source>
</evidence>
<comment type="pathway">
    <text evidence="2">Amino-acid biosynthesis; L-serine biosynthesis; L-serine from 3-phospho-D-glycerate: step 3/3.</text>
</comment>
<evidence type="ECO:0000256" key="11">
    <source>
        <dbReference type="SAM" id="SignalP"/>
    </source>
</evidence>
<dbReference type="GO" id="GO:0006564">
    <property type="term" value="P:L-serine biosynthetic process"/>
    <property type="evidence" value="ECO:0007669"/>
    <property type="project" value="UniProtKB-KW"/>
</dbReference>
<dbReference type="Pfam" id="PF12710">
    <property type="entry name" value="HAD"/>
    <property type="match status" value="1"/>
</dbReference>
<organism evidence="12 13">
    <name type="scientific">Marinigracilibium pacificum</name>
    <dbReference type="NCBI Taxonomy" id="2729599"/>
    <lineage>
        <taxon>Bacteria</taxon>
        <taxon>Pseudomonadati</taxon>
        <taxon>Bacteroidota</taxon>
        <taxon>Cytophagia</taxon>
        <taxon>Cytophagales</taxon>
        <taxon>Flammeovirgaceae</taxon>
        <taxon>Marinigracilibium</taxon>
    </lineage>
</organism>
<accession>A0A848J2Z2</accession>
<gene>
    <name evidence="12" type="ORF">HH304_03960</name>
</gene>
<dbReference type="GO" id="GO:0000287">
    <property type="term" value="F:magnesium ion binding"/>
    <property type="evidence" value="ECO:0007669"/>
    <property type="project" value="TreeGrafter"/>
</dbReference>
<evidence type="ECO:0000256" key="9">
    <source>
        <dbReference type="ARBA" id="ARBA00048138"/>
    </source>
</evidence>
<dbReference type="PANTHER" id="PTHR43344">
    <property type="entry name" value="PHOSPHOSERINE PHOSPHATASE"/>
    <property type="match status" value="1"/>
</dbReference>
<comment type="catalytic activity">
    <reaction evidence="9">
        <text>O-phospho-L-serine + H2O = L-serine + phosphate</text>
        <dbReference type="Rhea" id="RHEA:21208"/>
        <dbReference type="ChEBI" id="CHEBI:15377"/>
        <dbReference type="ChEBI" id="CHEBI:33384"/>
        <dbReference type="ChEBI" id="CHEBI:43474"/>
        <dbReference type="ChEBI" id="CHEBI:57524"/>
        <dbReference type="EC" id="3.1.3.3"/>
    </reaction>
</comment>
<evidence type="ECO:0000256" key="4">
    <source>
        <dbReference type="ARBA" id="ARBA00022605"/>
    </source>
</evidence>
<keyword evidence="7" id="KW-0460">Magnesium</keyword>
<evidence type="ECO:0000256" key="10">
    <source>
        <dbReference type="ARBA" id="ARBA00048523"/>
    </source>
</evidence>
<evidence type="ECO:0000256" key="8">
    <source>
        <dbReference type="ARBA" id="ARBA00023299"/>
    </source>
</evidence>
<keyword evidence="6 12" id="KW-0378">Hydrolase</keyword>
<reference evidence="12 13" key="1">
    <citation type="submission" date="2020-04" db="EMBL/GenBank/DDBJ databases">
        <title>Flammeovirgaceae bacterium KN852 isolated from deep sea.</title>
        <authorList>
            <person name="Zhang D.-C."/>
        </authorList>
    </citation>
    <scope>NUCLEOTIDE SEQUENCE [LARGE SCALE GENOMIC DNA]</scope>
    <source>
        <strain evidence="12 13">KN852</strain>
    </source>
</reference>
<dbReference type="AlphaFoldDB" id="A0A848J2Z2"/>
<feature type="chain" id="PRO_5032685493" description="phosphoserine phosphatase" evidence="11">
    <location>
        <begin position="21"/>
        <end position="342"/>
    </location>
</feature>
<evidence type="ECO:0000256" key="6">
    <source>
        <dbReference type="ARBA" id="ARBA00022801"/>
    </source>
</evidence>
<comment type="cofactor">
    <cofactor evidence="1">
        <name>Mg(2+)</name>
        <dbReference type="ChEBI" id="CHEBI:18420"/>
    </cofactor>
</comment>
<protein>
    <recommendedName>
        <fullName evidence="3">phosphoserine phosphatase</fullName>
        <ecNumber evidence="3">3.1.3.3</ecNumber>
    </recommendedName>
</protein>
<evidence type="ECO:0000256" key="5">
    <source>
        <dbReference type="ARBA" id="ARBA00022723"/>
    </source>
</evidence>
<keyword evidence="11" id="KW-0732">Signal</keyword>
<evidence type="ECO:0000313" key="13">
    <source>
        <dbReference type="Proteomes" id="UP000559010"/>
    </source>
</evidence>